<name>A0A918FA23_9DEIO</name>
<evidence type="ECO:0000256" key="1">
    <source>
        <dbReference type="ARBA" id="ARBA00022849"/>
    </source>
</evidence>
<keyword evidence="5" id="KW-1185">Reference proteome</keyword>
<reference evidence="4" key="2">
    <citation type="submission" date="2020-09" db="EMBL/GenBank/DDBJ databases">
        <authorList>
            <person name="Sun Q."/>
            <person name="Ohkuma M."/>
        </authorList>
    </citation>
    <scope>NUCLEOTIDE SEQUENCE</scope>
    <source>
        <strain evidence="4">JCM 31311</strain>
    </source>
</reference>
<feature type="domain" description="Phosphotyrosine protein phosphatase I" evidence="3">
    <location>
        <begin position="1"/>
        <end position="132"/>
    </location>
</feature>
<proteinExistence type="predicted"/>
<dbReference type="Proteomes" id="UP000603865">
    <property type="component" value="Unassembled WGS sequence"/>
</dbReference>
<dbReference type="PANTHER" id="PTHR43428:SF1">
    <property type="entry name" value="ARSENATE REDUCTASE"/>
    <property type="match status" value="1"/>
</dbReference>
<sequence length="155" mass="16852">MLVLILCTHNSARSQMGEGWLRYHASALGLKLDIVSAGTAATRVQPEAVQVMAELGIDLTLQTSKALSDLPRPLEFDVVITVSATAAEHAPEFPPHTVRRHYPFEDPSGGTLDRWRELRRQINVQMQQVAQALATGQALPPSRAHAEPLGMVKAG</sequence>
<dbReference type="InterPro" id="IPR023485">
    <property type="entry name" value="Ptyr_pPase"/>
</dbReference>
<dbReference type="AlphaFoldDB" id="A0A918FA23"/>
<evidence type="ECO:0000313" key="5">
    <source>
        <dbReference type="Proteomes" id="UP000603865"/>
    </source>
</evidence>
<feature type="region of interest" description="Disordered" evidence="2">
    <location>
        <begin position="135"/>
        <end position="155"/>
    </location>
</feature>
<dbReference type="Gene3D" id="3.40.50.2300">
    <property type="match status" value="1"/>
</dbReference>
<accession>A0A918FA23</accession>
<dbReference type="SMART" id="SM00226">
    <property type="entry name" value="LMWPc"/>
    <property type="match status" value="1"/>
</dbReference>
<protein>
    <submittedName>
        <fullName evidence="4">Arsenate reductase</fullName>
    </submittedName>
</protein>
<dbReference type="CDD" id="cd16345">
    <property type="entry name" value="LMWP_ArsC"/>
    <property type="match status" value="1"/>
</dbReference>
<dbReference type="SUPFAM" id="SSF52788">
    <property type="entry name" value="Phosphotyrosine protein phosphatases I"/>
    <property type="match status" value="1"/>
</dbReference>
<dbReference type="PANTHER" id="PTHR43428">
    <property type="entry name" value="ARSENATE REDUCTASE"/>
    <property type="match status" value="1"/>
</dbReference>
<dbReference type="EMBL" id="BMQL01000017">
    <property type="protein sequence ID" value="GGR14886.1"/>
    <property type="molecule type" value="Genomic_DNA"/>
</dbReference>
<keyword evidence="1" id="KW-0059">Arsenical resistance</keyword>
<evidence type="ECO:0000256" key="2">
    <source>
        <dbReference type="SAM" id="MobiDB-lite"/>
    </source>
</evidence>
<evidence type="ECO:0000313" key="4">
    <source>
        <dbReference type="EMBL" id="GGR14886.1"/>
    </source>
</evidence>
<gene>
    <name evidence="4" type="ORF">GCM10008957_29700</name>
</gene>
<comment type="caution">
    <text evidence="4">The sequence shown here is derived from an EMBL/GenBank/DDBJ whole genome shotgun (WGS) entry which is preliminary data.</text>
</comment>
<reference evidence="4" key="1">
    <citation type="journal article" date="2014" name="Int. J. Syst. Evol. Microbiol.">
        <title>Complete genome sequence of Corynebacterium casei LMG S-19264T (=DSM 44701T), isolated from a smear-ripened cheese.</title>
        <authorList>
            <consortium name="US DOE Joint Genome Institute (JGI-PGF)"/>
            <person name="Walter F."/>
            <person name="Albersmeier A."/>
            <person name="Kalinowski J."/>
            <person name="Ruckert C."/>
        </authorList>
    </citation>
    <scope>NUCLEOTIDE SEQUENCE</scope>
    <source>
        <strain evidence="4">JCM 31311</strain>
    </source>
</reference>
<organism evidence="4 5">
    <name type="scientific">Deinococcus ruber</name>
    <dbReference type="NCBI Taxonomy" id="1848197"/>
    <lineage>
        <taxon>Bacteria</taxon>
        <taxon>Thermotogati</taxon>
        <taxon>Deinococcota</taxon>
        <taxon>Deinococci</taxon>
        <taxon>Deinococcales</taxon>
        <taxon>Deinococcaceae</taxon>
        <taxon>Deinococcus</taxon>
    </lineage>
</organism>
<dbReference type="InterPro" id="IPR036196">
    <property type="entry name" value="Ptyr_pPase_sf"/>
</dbReference>
<dbReference type="GO" id="GO:0046685">
    <property type="term" value="P:response to arsenic-containing substance"/>
    <property type="evidence" value="ECO:0007669"/>
    <property type="project" value="UniProtKB-KW"/>
</dbReference>
<evidence type="ECO:0000259" key="3">
    <source>
        <dbReference type="SMART" id="SM00226"/>
    </source>
</evidence>
<dbReference type="RefSeq" id="WP_189091303.1">
    <property type="nucleotide sequence ID" value="NZ_BMQL01000017.1"/>
</dbReference>
<dbReference type="Pfam" id="PF01451">
    <property type="entry name" value="LMWPc"/>
    <property type="match status" value="1"/>
</dbReference>